<dbReference type="RefSeq" id="WP_169532920.1">
    <property type="nucleotide sequence ID" value="NZ_JABBGH010000003.1"/>
</dbReference>
<name>A0A7Y0AH74_9BACT</name>
<evidence type="ECO:0000313" key="1">
    <source>
        <dbReference type="EMBL" id="NML67240.1"/>
    </source>
</evidence>
<dbReference type="Proteomes" id="UP000559626">
    <property type="component" value="Unassembled WGS sequence"/>
</dbReference>
<reference evidence="1 2" key="1">
    <citation type="submission" date="2020-04" db="EMBL/GenBank/DDBJ databases">
        <title>Hymenobacter polaris sp. nov., isolated from Arctic soil.</title>
        <authorList>
            <person name="Dahal R.H."/>
        </authorList>
    </citation>
    <scope>NUCLEOTIDE SEQUENCE [LARGE SCALE GENOMIC DNA]</scope>
    <source>
        <strain evidence="1 2">RP-2-7</strain>
    </source>
</reference>
<protein>
    <submittedName>
        <fullName evidence="1">Uncharacterized protein</fullName>
    </submittedName>
</protein>
<evidence type="ECO:0000313" key="2">
    <source>
        <dbReference type="Proteomes" id="UP000559626"/>
    </source>
</evidence>
<keyword evidence="2" id="KW-1185">Reference proteome</keyword>
<dbReference type="EMBL" id="JABBGH010000003">
    <property type="protein sequence ID" value="NML67240.1"/>
    <property type="molecule type" value="Genomic_DNA"/>
</dbReference>
<sequence length="80" mass="8796">MPTERQLDTLLLRGAYLARRWEGATEFSLYYVPNSGRGFFAELACHQAPHRLQLRAAGHGDAVLDAYLSSLALPAPDALP</sequence>
<gene>
    <name evidence="1" type="ORF">HHL22_18705</name>
</gene>
<proteinExistence type="predicted"/>
<dbReference type="AlphaFoldDB" id="A0A7Y0AH74"/>
<comment type="caution">
    <text evidence="1">The sequence shown here is derived from an EMBL/GenBank/DDBJ whole genome shotgun (WGS) entry which is preliminary data.</text>
</comment>
<accession>A0A7Y0AH74</accession>
<organism evidence="1 2">
    <name type="scientific">Hymenobacter polaris</name>
    <dbReference type="NCBI Taxonomy" id="2682546"/>
    <lineage>
        <taxon>Bacteria</taxon>
        <taxon>Pseudomonadati</taxon>
        <taxon>Bacteroidota</taxon>
        <taxon>Cytophagia</taxon>
        <taxon>Cytophagales</taxon>
        <taxon>Hymenobacteraceae</taxon>
        <taxon>Hymenobacter</taxon>
    </lineage>
</organism>